<dbReference type="Pfam" id="PF08761">
    <property type="entry name" value="dUTPase_2"/>
    <property type="match status" value="1"/>
</dbReference>
<dbReference type="KEGG" id="sapi:SAPIS_v1c07630"/>
<dbReference type="STRING" id="1276258.SAPIS_v1c07630"/>
<protein>
    <submittedName>
        <fullName evidence="1">dUTP diphosphatase</fullName>
    </submittedName>
</protein>
<evidence type="ECO:0000313" key="1">
    <source>
        <dbReference type="EMBL" id="AHB36608.1"/>
    </source>
</evidence>
<dbReference type="PATRIC" id="fig|1276258.3.peg.775"/>
<proteinExistence type="predicted"/>
<dbReference type="InterPro" id="IPR014871">
    <property type="entry name" value="dUTPase/dCTP_pyrophosphatase"/>
</dbReference>
<evidence type="ECO:0000313" key="2">
    <source>
        <dbReference type="Proteomes" id="UP000018550"/>
    </source>
</evidence>
<dbReference type="Proteomes" id="UP000018550">
    <property type="component" value="Chromosome"/>
</dbReference>
<dbReference type="RefSeq" id="WP_023789867.1">
    <property type="nucleotide sequence ID" value="NC_022998.1"/>
</dbReference>
<dbReference type="HOGENOM" id="CLU_105318_0_0_14"/>
<dbReference type="Gene3D" id="1.10.4010.10">
    <property type="entry name" value="Type II deoxyuridine triphosphatase"/>
    <property type="match status" value="1"/>
</dbReference>
<name>V5RJG8_SPIAP</name>
<accession>V5RJG8</accession>
<dbReference type="EMBL" id="CP006682">
    <property type="protein sequence ID" value="AHB36608.1"/>
    <property type="molecule type" value="Genomic_DNA"/>
</dbReference>
<dbReference type="PIRSF" id="PIRSF030140">
    <property type="entry name" value="UCP030140"/>
    <property type="match status" value="1"/>
</dbReference>
<dbReference type="CDD" id="cd11527">
    <property type="entry name" value="NTP-PPase_dUTPase"/>
    <property type="match status" value="1"/>
</dbReference>
<dbReference type="InterPro" id="IPR016947">
    <property type="entry name" value="UCP030140"/>
</dbReference>
<gene>
    <name evidence="1" type="ORF">SAPIS_v1c07630</name>
</gene>
<sequence>MLTNKELIYLSEKQKYLDNYIMEAKSIINSPEITKKKLIAFYVEVAEFINEQRSFKFWSNKKPSEKSILLEEYIDGIHFLISLGNDMEYDFSKYINTNEIKTKDIIENYLNVFSMTSNLVETQSIENYENLLKSFLNICYILDFTIDDIIGSYNKKNEINFERQNSNY</sequence>
<dbReference type="SUPFAM" id="SSF101386">
    <property type="entry name" value="all-alpha NTP pyrophosphatases"/>
    <property type="match status" value="1"/>
</dbReference>
<organism evidence="1 2">
    <name type="scientific">Spiroplasma apis B31</name>
    <dbReference type="NCBI Taxonomy" id="1276258"/>
    <lineage>
        <taxon>Bacteria</taxon>
        <taxon>Bacillati</taxon>
        <taxon>Mycoplasmatota</taxon>
        <taxon>Mollicutes</taxon>
        <taxon>Entomoplasmatales</taxon>
        <taxon>Spiroplasmataceae</taxon>
        <taxon>Spiroplasma</taxon>
    </lineage>
</organism>
<dbReference type="AlphaFoldDB" id="V5RJG8"/>
<keyword evidence="2" id="KW-1185">Reference proteome</keyword>
<reference evidence="1 2" key="1">
    <citation type="journal article" date="2014" name="Genome Announc.">
        <title>Complete Genome Sequence of Spiroplasma apis B31T (ATCC 33834), a Bacterium Associated with May Disease of Honeybees (Apis mellifera).</title>
        <authorList>
            <person name="Ku C."/>
            <person name="Lo W.S."/>
            <person name="Chen L.L."/>
            <person name="Kuo C.H."/>
        </authorList>
    </citation>
    <scope>NUCLEOTIDE SEQUENCE [LARGE SCALE GENOMIC DNA]</scope>
    <source>
        <strain evidence="1">B31</strain>
    </source>
</reference>
<dbReference type="eggNOG" id="COG4508">
    <property type="taxonomic scope" value="Bacteria"/>
</dbReference>